<dbReference type="PANTHER" id="PTHR11952">
    <property type="entry name" value="UDP- GLUCOSE PYROPHOSPHORYLASE"/>
    <property type="match status" value="1"/>
</dbReference>
<dbReference type="GO" id="GO:0003977">
    <property type="term" value="F:UDP-N-acetylglucosamine diphosphorylase activity"/>
    <property type="evidence" value="ECO:0007669"/>
    <property type="project" value="UniProtKB-EC"/>
</dbReference>
<dbReference type="CDD" id="cd04193">
    <property type="entry name" value="UDPGlcNAc_PPase"/>
    <property type="match status" value="1"/>
</dbReference>
<dbReference type="EC" id="2.7.7.23" evidence="4"/>
<dbReference type="PANTHER" id="PTHR11952:SF2">
    <property type="entry name" value="LD24639P"/>
    <property type="match status" value="1"/>
</dbReference>
<comment type="caution">
    <text evidence="4">The sequence shown here is derived from an EMBL/GenBank/DDBJ whole genome shotgun (WGS) entry which is preliminary data.</text>
</comment>
<proteinExistence type="inferred from homology"/>
<dbReference type="EMBL" id="JAUSVL010000001">
    <property type="protein sequence ID" value="MDQ0288107.1"/>
    <property type="molecule type" value="Genomic_DNA"/>
</dbReference>
<dbReference type="Gene3D" id="3.90.550.10">
    <property type="entry name" value="Spore Coat Polysaccharide Biosynthesis Protein SpsA, Chain A"/>
    <property type="match status" value="1"/>
</dbReference>
<evidence type="ECO:0000256" key="3">
    <source>
        <dbReference type="ARBA" id="ARBA00022695"/>
    </source>
</evidence>
<evidence type="ECO:0000256" key="1">
    <source>
        <dbReference type="ARBA" id="ARBA00010401"/>
    </source>
</evidence>
<organism evidence="4 5">
    <name type="scientific">Oligosphaera ethanolica</name>
    <dbReference type="NCBI Taxonomy" id="760260"/>
    <lineage>
        <taxon>Bacteria</taxon>
        <taxon>Pseudomonadati</taxon>
        <taxon>Lentisphaerota</taxon>
        <taxon>Oligosphaeria</taxon>
        <taxon>Oligosphaerales</taxon>
        <taxon>Oligosphaeraceae</taxon>
        <taxon>Oligosphaera</taxon>
    </lineage>
</organism>
<dbReference type="InterPro" id="IPR039741">
    <property type="entry name" value="UDP-sugar_pyrophosphorylase"/>
</dbReference>
<dbReference type="InterPro" id="IPR029044">
    <property type="entry name" value="Nucleotide-diphossugar_trans"/>
</dbReference>
<sequence length="475" mass="52492">MSVDATKQELTALLAPHHQEHILRFWDLLNPGERQELAAQVRNINWARISQWGAKAASGGKLDIPFDQLQPAPYQPLRAESPKEITLQKASIAHGETLLRAGKVATFTVAGGQGTRLGYDAPKGTFPVTPIRQKSLFQVFAEGIARNQDRYQTIIPWYIMTSTINDDATRAFFSEHNYFGLDPANIMFFAQGTLPALDLQGKALLATRSSLALSPNGHGGSFVALRDSGALADMAARGVTALSYWQVDNPMVHVIDPLFIGMHDLTQSDMSSRALIKREPLEKLGHFCLLNNRLIIVEYSDMPDDLLYQKDDKGRLLYRAGSPAIHVLSRQFVERLTNGELDFQPHRAFKKIPYVNDAGEIVNPSEPNAIKLEFFLFDALPLAQHPLVLEGDRDEQFAPVKNASGDDSPQSCRDAMLKRAASWLGQAGVPFPTDGDGKPAAVVELSPRSFVDAKDVQSAKSRLPAFQPGEMYYID</sequence>
<dbReference type="GO" id="GO:0052630">
    <property type="term" value="F:UDP-N-acetylgalactosamine diphosphorylase activity"/>
    <property type="evidence" value="ECO:0007669"/>
    <property type="project" value="UniProtKB-EC"/>
</dbReference>
<dbReference type="RefSeq" id="WP_307259296.1">
    <property type="nucleotide sequence ID" value="NZ_JAUSVL010000001.1"/>
</dbReference>
<dbReference type="AlphaFoldDB" id="A0AAE3VCU2"/>
<evidence type="ECO:0000313" key="4">
    <source>
        <dbReference type="EMBL" id="MDQ0288107.1"/>
    </source>
</evidence>
<dbReference type="Proteomes" id="UP001238163">
    <property type="component" value="Unassembled WGS sequence"/>
</dbReference>
<comment type="similarity">
    <text evidence="1">Belongs to the UDPGP type 1 family.</text>
</comment>
<dbReference type="SUPFAM" id="SSF53448">
    <property type="entry name" value="Nucleotide-diphospho-sugar transferases"/>
    <property type="match status" value="1"/>
</dbReference>
<keyword evidence="5" id="KW-1185">Reference proteome</keyword>
<dbReference type="Pfam" id="PF01704">
    <property type="entry name" value="UDPGP"/>
    <property type="match status" value="1"/>
</dbReference>
<reference evidence="4" key="1">
    <citation type="submission" date="2023-07" db="EMBL/GenBank/DDBJ databases">
        <title>Genomic Encyclopedia of Type Strains, Phase IV (KMG-IV): sequencing the most valuable type-strain genomes for metagenomic binning, comparative biology and taxonomic classification.</title>
        <authorList>
            <person name="Goeker M."/>
        </authorList>
    </citation>
    <scope>NUCLEOTIDE SEQUENCE</scope>
    <source>
        <strain evidence="4">DSM 24202</strain>
    </source>
</reference>
<keyword evidence="3 4" id="KW-0548">Nucleotidyltransferase</keyword>
<name>A0AAE3VCU2_9BACT</name>
<dbReference type="InterPro" id="IPR002618">
    <property type="entry name" value="UDPGP_fam"/>
</dbReference>
<accession>A0AAE3VCU2</accession>
<evidence type="ECO:0000313" key="5">
    <source>
        <dbReference type="Proteomes" id="UP001238163"/>
    </source>
</evidence>
<dbReference type="EC" id="2.7.7.83" evidence="4"/>
<protein>
    <submittedName>
        <fullName evidence="4">UDP-N-acetylglucosamine/UDP-N-acetylgalactosamine diphosphorylase</fullName>
        <ecNumber evidence="4">2.7.7.23</ecNumber>
        <ecNumber evidence="4">2.7.7.83</ecNumber>
    </submittedName>
</protein>
<evidence type="ECO:0000256" key="2">
    <source>
        <dbReference type="ARBA" id="ARBA00022679"/>
    </source>
</evidence>
<gene>
    <name evidence="4" type="ORF">J3R75_000214</name>
</gene>
<keyword evidence="2 4" id="KW-0808">Transferase</keyword>